<dbReference type="PANTHER" id="PTHR39330">
    <property type="entry name" value="ETHANOLAMINE AMMONIA-LYASE LIGHT CHAIN"/>
    <property type="match status" value="1"/>
</dbReference>
<evidence type="ECO:0000256" key="5">
    <source>
        <dbReference type="HAMAP-Rule" id="MF_00601"/>
    </source>
</evidence>
<evidence type="ECO:0000256" key="4">
    <source>
        <dbReference type="ARBA" id="ARBA00024446"/>
    </source>
</evidence>
<dbReference type="GO" id="GO:0009350">
    <property type="term" value="C:ethanolamine ammonia-lyase complex"/>
    <property type="evidence" value="ECO:0007669"/>
    <property type="project" value="UniProtKB-UniRule"/>
</dbReference>
<dbReference type="RefSeq" id="WP_071656480.1">
    <property type="nucleotide sequence ID" value="NZ_MLCF01000049.1"/>
</dbReference>
<gene>
    <name evidence="5" type="primary">eutC</name>
    <name evidence="7" type="ORF">BIV57_10405</name>
</gene>
<evidence type="ECO:0000256" key="2">
    <source>
        <dbReference type="ARBA" id="ARBA00023239"/>
    </source>
</evidence>
<reference evidence="7 8" key="1">
    <citation type="submission" date="2016-10" db="EMBL/GenBank/DDBJ databases">
        <title>Genome sequence of Streptomyces gilvigriseus MUSC 26.</title>
        <authorList>
            <person name="Lee L.-H."/>
            <person name="Ser H.-L."/>
        </authorList>
    </citation>
    <scope>NUCLEOTIDE SEQUENCE [LARGE SCALE GENOMIC DNA]</scope>
    <source>
        <strain evidence="7 8">MUSC 26</strain>
    </source>
</reference>
<dbReference type="GO" id="GO:0031471">
    <property type="term" value="C:ethanolamine degradation polyhedral organelle"/>
    <property type="evidence" value="ECO:0007669"/>
    <property type="project" value="UniProtKB-UniRule"/>
</dbReference>
<dbReference type="STRING" id="1428644.BIV57_10405"/>
<dbReference type="UniPathway" id="UPA00560"/>
<comment type="function">
    <text evidence="5">Catalyzes the deamination of various vicinal amino-alcohols to oxo compounds. Allows this organism to utilize ethanolamine as the sole source of nitrogen and carbon in the presence of external vitamin B12.</text>
</comment>
<proteinExistence type="inferred from homology"/>
<evidence type="ECO:0000256" key="3">
    <source>
        <dbReference type="ARBA" id="ARBA00023285"/>
    </source>
</evidence>
<keyword evidence="8" id="KW-1185">Reference proteome</keyword>
<evidence type="ECO:0000313" key="7">
    <source>
        <dbReference type="EMBL" id="OIV37528.1"/>
    </source>
</evidence>
<feature type="binding site" evidence="5">
    <location>
        <position position="210"/>
    </location>
    <ligand>
        <name>adenosylcob(III)alamin</name>
        <dbReference type="ChEBI" id="CHEBI:18408"/>
    </ligand>
</feature>
<dbReference type="Gene3D" id="1.10.30.40">
    <property type="entry name" value="Ethanolamine ammonia-lyase light chain (EutC), N-terminal domain"/>
    <property type="match status" value="1"/>
</dbReference>
<comment type="cofactor">
    <cofactor evidence="5">
        <name>adenosylcob(III)alamin</name>
        <dbReference type="ChEBI" id="CHEBI:18408"/>
    </cofactor>
    <text evidence="5">Binds between the large and small subunits.</text>
</comment>
<keyword evidence="3 5" id="KW-0170">Cobalt</keyword>
<dbReference type="GO" id="GO:0046336">
    <property type="term" value="P:ethanolamine catabolic process"/>
    <property type="evidence" value="ECO:0007669"/>
    <property type="project" value="UniProtKB-UniRule"/>
</dbReference>
<name>A0A1J7C7L0_9ACTN</name>
<dbReference type="GO" id="GO:0008851">
    <property type="term" value="F:ethanolamine ammonia-lyase activity"/>
    <property type="evidence" value="ECO:0007669"/>
    <property type="project" value="UniProtKB-UniRule"/>
</dbReference>
<dbReference type="InterPro" id="IPR042255">
    <property type="entry name" value="EutC_N"/>
</dbReference>
<accession>A0A1J7C7L0</accession>
<feature type="binding site" evidence="5">
    <location>
        <position position="180"/>
    </location>
    <ligand>
        <name>adenosylcob(III)alamin</name>
        <dbReference type="ChEBI" id="CHEBI:18408"/>
    </ligand>
</feature>
<organism evidence="7 8">
    <name type="scientific">Mangrovactinospora gilvigrisea</name>
    <dbReference type="NCBI Taxonomy" id="1428644"/>
    <lineage>
        <taxon>Bacteria</taxon>
        <taxon>Bacillati</taxon>
        <taxon>Actinomycetota</taxon>
        <taxon>Actinomycetes</taxon>
        <taxon>Kitasatosporales</taxon>
        <taxon>Streptomycetaceae</taxon>
        <taxon>Mangrovactinospora</taxon>
    </lineage>
</organism>
<dbReference type="PANTHER" id="PTHR39330:SF1">
    <property type="entry name" value="ETHANOLAMINE AMMONIA-LYASE SMALL SUBUNIT"/>
    <property type="match status" value="1"/>
</dbReference>
<dbReference type="Gene3D" id="3.40.50.11240">
    <property type="entry name" value="Ethanolamine ammonia-lyase light chain (EutC)"/>
    <property type="match status" value="1"/>
</dbReference>
<feature type="region of interest" description="Disordered" evidence="6">
    <location>
        <begin position="245"/>
        <end position="267"/>
    </location>
</feature>
<evidence type="ECO:0000313" key="8">
    <source>
        <dbReference type="Proteomes" id="UP000243342"/>
    </source>
</evidence>
<dbReference type="AlphaFoldDB" id="A0A1J7C7L0"/>
<dbReference type="OrthoDB" id="114248at2"/>
<comment type="caution">
    <text evidence="7">The sequence shown here is derived from an EMBL/GenBank/DDBJ whole genome shotgun (WGS) entry which is preliminary data.</text>
</comment>
<keyword evidence="4 5" id="KW-1283">Bacterial microcompartment</keyword>
<protein>
    <recommendedName>
        <fullName evidence="5">Ethanolamine ammonia-lyase small subunit</fullName>
        <shortName evidence="5">EAL small subunit</shortName>
        <ecNumber evidence="5">4.3.1.7</ecNumber>
    </recommendedName>
</protein>
<dbReference type="InterPro" id="IPR009246">
    <property type="entry name" value="EutC"/>
</dbReference>
<evidence type="ECO:0000256" key="6">
    <source>
        <dbReference type="SAM" id="MobiDB-lite"/>
    </source>
</evidence>
<feature type="compositionally biased region" description="Low complexity" evidence="6">
    <location>
        <begin position="258"/>
        <end position="267"/>
    </location>
</feature>
<feature type="binding site" evidence="5">
    <location>
        <position position="159"/>
    </location>
    <ligand>
        <name>adenosylcob(III)alamin</name>
        <dbReference type="ChEBI" id="CHEBI:18408"/>
    </ligand>
</feature>
<comment type="catalytic activity">
    <reaction evidence="5">
        <text>ethanolamine = acetaldehyde + NH4(+)</text>
        <dbReference type="Rhea" id="RHEA:15313"/>
        <dbReference type="ChEBI" id="CHEBI:15343"/>
        <dbReference type="ChEBI" id="CHEBI:28938"/>
        <dbReference type="ChEBI" id="CHEBI:57603"/>
        <dbReference type="EC" id="4.3.1.7"/>
    </reaction>
</comment>
<dbReference type="GO" id="GO:0006520">
    <property type="term" value="P:amino acid metabolic process"/>
    <property type="evidence" value="ECO:0007669"/>
    <property type="project" value="InterPro"/>
</dbReference>
<sequence>MSGGTGADEVWTALRARTSARIGLGRAGWGLPTRHRLELQGALAEARDAVHAEFRPERVEGALRERGLPGAVRVRSAAADRLTYLQRPDLGRRLADGEAERLAEATRGGPWDVVLVVADGLSVRAVHAHAAPLLGAVAAGLAADGTRVAPVVLASQARVALGDEVAAAVRAPLVAVLIGERPGLSAADSLGVYLTLDPRPGRTVDAERNCVSNVRPPLGLSYEAAAHRLVDLMRRARRLGRTGVALKAADDPPGGGAAQIPDSNAGR</sequence>
<dbReference type="EC" id="4.3.1.7" evidence="5"/>
<dbReference type="PIRSF" id="PIRSF018982">
    <property type="entry name" value="EutC"/>
    <property type="match status" value="1"/>
</dbReference>
<keyword evidence="2 5" id="KW-0456">Lyase</keyword>
<comment type="subcellular location">
    <subcellularLocation>
        <location evidence="5">Bacterial microcompartment</location>
    </subcellularLocation>
</comment>
<comment type="pathway">
    <text evidence="5">Amine and polyamine degradation; ethanolamine degradation.</text>
</comment>
<dbReference type="Pfam" id="PF05985">
    <property type="entry name" value="EutC"/>
    <property type="match status" value="1"/>
</dbReference>
<dbReference type="Proteomes" id="UP000243342">
    <property type="component" value="Unassembled WGS sequence"/>
</dbReference>
<dbReference type="EMBL" id="MLCF01000049">
    <property type="protein sequence ID" value="OIV37528.1"/>
    <property type="molecule type" value="Genomic_DNA"/>
</dbReference>
<dbReference type="GO" id="GO:0031419">
    <property type="term" value="F:cobalamin binding"/>
    <property type="evidence" value="ECO:0007669"/>
    <property type="project" value="UniProtKB-UniRule"/>
</dbReference>
<keyword evidence="1 5" id="KW-0846">Cobalamin</keyword>
<dbReference type="NCBIfam" id="NF003971">
    <property type="entry name" value="PRK05465.1"/>
    <property type="match status" value="1"/>
</dbReference>
<evidence type="ECO:0000256" key="1">
    <source>
        <dbReference type="ARBA" id="ARBA00022628"/>
    </source>
</evidence>
<dbReference type="InterPro" id="IPR042251">
    <property type="entry name" value="EutC_C"/>
</dbReference>
<comment type="similarity">
    <text evidence="5">Belongs to the EutC family.</text>
</comment>
<dbReference type="HAMAP" id="MF_00601">
    <property type="entry name" value="EutC"/>
    <property type="match status" value="1"/>
</dbReference>
<comment type="subunit">
    <text evidence="5">The basic unit is a heterodimer which dimerizes to form tetramers. The heterotetramers trimerize; 6 large subunits form a core ring with 6 small subunits projecting outwards.</text>
</comment>